<evidence type="ECO:0000256" key="2">
    <source>
        <dbReference type="ARBA" id="ARBA00022475"/>
    </source>
</evidence>
<evidence type="ECO:0000313" key="6">
    <source>
        <dbReference type="EMBL" id="ARN23348.1"/>
    </source>
</evidence>
<dbReference type="Pfam" id="PF03899">
    <property type="entry name" value="ATP-synt_I"/>
    <property type="match status" value="1"/>
</dbReference>
<dbReference type="RefSeq" id="WP_085753666.1">
    <property type="nucleotide sequence ID" value="NZ_BSPR01000017.1"/>
</dbReference>
<dbReference type="Proteomes" id="UP000193427">
    <property type="component" value="Chromosome"/>
</dbReference>
<keyword evidence="3" id="KW-0812">Transmembrane</keyword>
<dbReference type="STRING" id="946333.A4W93_27495"/>
<dbReference type="KEGG" id="rgu:A4W93_27495"/>
<evidence type="ECO:0000256" key="1">
    <source>
        <dbReference type="ARBA" id="ARBA00004651"/>
    </source>
</evidence>
<dbReference type="OrthoDB" id="9154947at2"/>
<name>A0A1W6LGK5_9BURK</name>
<proteinExistence type="predicted"/>
<keyword evidence="2" id="KW-1003">Cell membrane</keyword>
<organism evidence="6 7">
    <name type="scientific">Piscinibacter gummiphilus</name>
    <dbReference type="NCBI Taxonomy" id="946333"/>
    <lineage>
        <taxon>Bacteria</taxon>
        <taxon>Pseudomonadati</taxon>
        <taxon>Pseudomonadota</taxon>
        <taxon>Betaproteobacteria</taxon>
        <taxon>Burkholderiales</taxon>
        <taxon>Sphaerotilaceae</taxon>
        <taxon>Piscinibacter</taxon>
    </lineage>
</organism>
<dbReference type="InterPro" id="IPR005598">
    <property type="entry name" value="ATP_synth_I"/>
</dbReference>
<sequence length="161" mass="17338">MGVPTEHGNDGFQDTDAAQDEAFKPLTREEVLSLRARNPLVSPWRILAAQAALGLVCAGVTWWLTHRASAMWSALYGAAVVVIPGALLAYGIRRGTANPAAAAAGFMFWELVKIAVAASMLVAAAMWAPDLSWPAMLVTMVVCLKLGWLALIKRRRPVVTR</sequence>
<reference evidence="6 7" key="1">
    <citation type="submission" date="2016-04" db="EMBL/GenBank/DDBJ databases">
        <title>Complete genome sequence of natural rubber-degrading, novel Gram-negative bacterium, Rhizobacter gummiphilus strain NS21.</title>
        <authorList>
            <person name="Tabata M."/>
            <person name="Kasai D."/>
            <person name="Fukuda M."/>
        </authorList>
    </citation>
    <scope>NUCLEOTIDE SEQUENCE [LARGE SCALE GENOMIC DNA]</scope>
    <source>
        <strain evidence="6 7">NS21</strain>
    </source>
</reference>
<comment type="subcellular location">
    <subcellularLocation>
        <location evidence="1">Cell membrane</location>
        <topology evidence="1">Multi-pass membrane protein</topology>
    </subcellularLocation>
</comment>
<keyword evidence="7" id="KW-1185">Reference proteome</keyword>
<gene>
    <name evidence="6" type="ORF">A4W93_27495</name>
</gene>
<protein>
    <submittedName>
        <fullName evidence="6">Uncharacterized protein</fullName>
    </submittedName>
</protein>
<evidence type="ECO:0000256" key="5">
    <source>
        <dbReference type="ARBA" id="ARBA00023136"/>
    </source>
</evidence>
<evidence type="ECO:0000313" key="7">
    <source>
        <dbReference type="Proteomes" id="UP000193427"/>
    </source>
</evidence>
<dbReference type="AlphaFoldDB" id="A0A1W6LGK5"/>
<accession>A0A1W6LGK5</accession>
<evidence type="ECO:0000256" key="4">
    <source>
        <dbReference type="ARBA" id="ARBA00022989"/>
    </source>
</evidence>
<keyword evidence="4" id="KW-1133">Transmembrane helix</keyword>
<keyword evidence="5" id="KW-0472">Membrane</keyword>
<evidence type="ECO:0000256" key="3">
    <source>
        <dbReference type="ARBA" id="ARBA00022692"/>
    </source>
</evidence>
<dbReference type="GO" id="GO:0005886">
    <property type="term" value="C:plasma membrane"/>
    <property type="evidence" value="ECO:0007669"/>
    <property type="project" value="UniProtKB-SubCell"/>
</dbReference>
<dbReference type="EMBL" id="CP015118">
    <property type="protein sequence ID" value="ARN23348.1"/>
    <property type="molecule type" value="Genomic_DNA"/>
</dbReference>